<comment type="caution">
    <text evidence="9">The sequence shown here is derived from an EMBL/GenBank/DDBJ whole genome shotgun (WGS) entry which is preliminary data.</text>
</comment>
<evidence type="ECO:0000256" key="6">
    <source>
        <dbReference type="ARBA" id="ARBA00038630"/>
    </source>
</evidence>
<evidence type="ECO:0000313" key="9">
    <source>
        <dbReference type="EMBL" id="KAI7793873.1"/>
    </source>
</evidence>
<accession>A0A9W7T8T2</accession>
<evidence type="ECO:0000256" key="3">
    <source>
        <dbReference type="ARBA" id="ARBA00022754"/>
    </source>
</evidence>
<keyword evidence="1" id="KW-0597">Phosphoprotein</keyword>
<comment type="subunit">
    <text evidence="6">Heterotetramer of two type I and two type II keratins. Keratin-18 associates with keratin-8.</text>
</comment>
<dbReference type="EMBL" id="JAFHDT010000021">
    <property type="protein sequence ID" value="KAI7793873.1"/>
    <property type="molecule type" value="Genomic_DNA"/>
</dbReference>
<dbReference type="PANTHER" id="PTHR23239">
    <property type="entry name" value="INTERMEDIATE FILAMENT"/>
    <property type="match status" value="1"/>
</dbReference>
<dbReference type="Gene3D" id="1.20.5.500">
    <property type="entry name" value="Single helix bin"/>
    <property type="match status" value="1"/>
</dbReference>
<dbReference type="GO" id="GO:0005198">
    <property type="term" value="F:structural molecule activity"/>
    <property type="evidence" value="ECO:0007669"/>
    <property type="project" value="InterPro"/>
</dbReference>
<dbReference type="InterPro" id="IPR039008">
    <property type="entry name" value="IF_rod_dom"/>
</dbReference>
<keyword evidence="4 7" id="KW-0175">Coiled coil</keyword>
<protein>
    <recommendedName>
        <fullName evidence="8">IF rod domain-containing protein</fullName>
    </recommendedName>
</protein>
<evidence type="ECO:0000256" key="4">
    <source>
        <dbReference type="ARBA" id="ARBA00023054"/>
    </source>
</evidence>
<sequence length="404" mass="47413">MKNFSSQSRRIRRMASESDLSILKSSFSTWSSPGKRGFDSREFLGKFDNAQMRFGFGNEKITMQILNDRLASYLEIVKSLEKANSELELQIHQFLEKKCPDACDYNHYLVIIDKLRKEIQEMTLGLARVDIQIDNSKLAAEDFKLKFEHELSIRQWIEADINTQRRKQDDINMARMHLENEVKRLKVELIDYKKQHQLDVSELRDQIEQAGVQVHVDAPIGQDLIKIMEEMRANYEKIILKNKREVKKWHETKITEVHIQVSENTAALKEANTQASESRKKMKSLEIERQSLLGTRTSLEEALREMRLRYAVELEQYNAIIVLREAELRQLREDTQNQSRDYQALLNIKMKLEDEIETYRRLLNGDDFEQLSEEEKKTRVTTITQNIVNGQVVSTSSETKEKVV</sequence>
<dbReference type="OrthoDB" id="2441647at2759"/>
<evidence type="ECO:0000313" key="10">
    <source>
        <dbReference type="Proteomes" id="UP001059041"/>
    </source>
</evidence>
<evidence type="ECO:0000256" key="5">
    <source>
        <dbReference type="ARBA" id="ARBA00037340"/>
    </source>
</evidence>
<dbReference type="Pfam" id="PF00038">
    <property type="entry name" value="Filament"/>
    <property type="match status" value="1"/>
</dbReference>
<dbReference type="PROSITE" id="PS51842">
    <property type="entry name" value="IF_ROD_2"/>
    <property type="match status" value="1"/>
</dbReference>
<dbReference type="Proteomes" id="UP001059041">
    <property type="component" value="Linkage Group LG21"/>
</dbReference>
<keyword evidence="10" id="KW-1185">Reference proteome</keyword>
<keyword evidence="3" id="KW-0403">Intermediate filament</keyword>
<gene>
    <name evidence="9" type="ORF">IRJ41_003104</name>
</gene>
<feature type="coiled-coil region" evidence="7">
    <location>
        <begin position="63"/>
        <end position="97"/>
    </location>
</feature>
<dbReference type="GO" id="GO:0045095">
    <property type="term" value="C:keratin filament"/>
    <property type="evidence" value="ECO:0007669"/>
    <property type="project" value="TreeGrafter"/>
</dbReference>
<evidence type="ECO:0000256" key="7">
    <source>
        <dbReference type="SAM" id="Coils"/>
    </source>
</evidence>
<feature type="coiled-coil region" evidence="7">
    <location>
        <begin position="175"/>
        <end position="213"/>
    </location>
</feature>
<feature type="domain" description="IF rod" evidence="8">
    <location>
        <begin position="59"/>
        <end position="370"/>
    </location>
</feature>
<dbReference type="PRINTS" id="PR01248">
    <property type="entry name" value="TYPE1KERATIN"/>
</dbReference>
<evidence type="ECO:0000259" key="8">
    <source>
        <dbReference type="PROSITE" id="PS51842"/>
    </source>
</evidence>
<proteinExistence type="predicted"/>
<organism evidence="9 10">
    <name type="scientific">Triplophysa rosa</name>
    <name type="common">Cave loach</name>
    <dbReference type="NCBI Taxonomy" id="992332"/>
    <lineage>
        <taxon>Eukaryota</taxon>
        <taxon>Metazoa</taxon>
        <taxon>Chordata</taxon>
        <taxon>Craniata</taxon>
        <taxon>Vertebrata</taxon>
        <taxon>Euteleostomi</taxon>
        <taxon>Actinopterygii</taxon>
        <taxon>Neopterygii</taxon>
        <taxon>Teleostei</taxon>
        <taxon>Ostariophysi</taxon>
        <taxon>Cypriniformes</taxon>
        <taxon>Nemacheilidae</taxon>
        <taxon>Triplophysa</taxon>
    </lineage>
</organism>
<dbReference type="PANTHER" id="PTHR23239:SF349">
    <property type="entry name" value="KERATIN, TYPE I CYTOSKELETAL 18"/>
    <property type="match status" value="1"/>
</dbReference>
<name>A0A9W7T8T2_TRIRA</name>
<evidence type="ECO:0000256" key="2">
    <source>
        <dbReference type="ARBA" id="ARBA00022744"/>
    </source>
</evidence>
<dbReference type="InterPro" id="IPR002957">
    <property type="entry name" value="Keratin_I"/>
</dbReference>
<dbReference type="SMART" id="SM01391">
    <property type="entry name" value="Filament"/>
    <property type="match status" value="1"/>
</dbReference>
<keyword evidence="2" id="KW-0416">Keratin</keyword>
<evidence type="ECO:0000256" key="1">
    <source>
        <dbReference type="ARBA" id="ARBA00022553"/>
    </source>
</evidence>
<dbReference type="SUPFAM" id="SSF64593">
    <property type="entry name" value="Intermediate filament protein, coiled coil region"/>
    <property type="match status" value="2"/>
</dbReference>
<reference evidence="9" key="1">
    <citation type="submission" date="2021-02" db="EMBL/GenBank/DDBJ databases">
        <title>Comparative genomics reveals that relaxation of natural selection precedes convergent phenotypic evolution of cavefish.</title>
        <authorList>
            <person name="Peng Z."/>
        </authorList>
    </citation>
    <scope>NUCLEOTIDE SEQUENCE</scope>
    <source>
        <tissue evidence="9">Muscle</tissue>
    </source>
</reference>
<dbReference type="Gene3D" id="1.20.5.170">
    <property type="match status" value="1"/>
</dbReference>
<dbReference type="GO" id="GO:0045104">
    <property type="term" value="P:intermediate filament cytoskeleton organization"/>
    <property type="evidence" value="ECO:0007669"/>
    <property type="project" value="TreeGrafter"/>
</dbReference>
<comment type="function">
    <text evidence="5">When phosphorylated, plays a role in filament reorganization.</text>
</comment>
<dbReference type="Gene3D" id="1.20.5.1160">
    <property type="entry name" value="Vasodilator-stimulated phosphoprotein"/>
    <property type="match status" value="1"/>
</dbReference>
<feature type="coiled-coil region" evidence="7">
    <location>
        <begin position="268"/>
        <end position="362"/>
    </location>
</feature>
<dbReference type="FunFam" id="1.20.5.170:FF:000002">
    <property type="entry name" value="Type I keratin KA11"/>
    <property type="match status" value="1"/>
</dbReference>
<dbReference type="AlphaFoldDB" id="A0A9W7T8T2"/>